<dbReference type="GO" id="GO:0004601">
    <property type="term" value="F:peroxidase activity"/>
    <property type="evidence" value="ECO:0007669"/>
    <property type="project" value="UniProtKB-KW"/>
</dbReference>
<keyword evidence="3" id="KW-0560">Oxidoreductase</keyword>
<dbReference type="GO" id="GO:0006979">
    <property type="term" value="P:response to oxidative stress"/>
    <property type="evidence" value="ECO:0007669"/>
    <property type="project" value="InterPro"/>
</dbReference>
<reference evidence="4 5" key="1">
    <citation type="submission" date="2018-10" db="EMBL/GenBank/DDBJ databases">
        <title>GWAS and RNA-Seq identify cryptic mechanisms of antimicrobial resistance in Acinetobacter baumannii.</title>
        <authorList>
            <person name="Sahl J.W."/>
        </authorList>
    </citation>
    <scope>NUCLEOTIDE SEQUENCE [LARGE SCALE GENOMIC DNA]</scope>
    <source>
        <strain evidence="4 5">TG28175</strain>
    </source>
</reference>
<evidence type="ECO:0000313" key="4">
    <source>
        <dbReference type="EMBL" id="RSR57175.1"/>
    </source>
</evidence>
<protein>
    <submittedName>
        <fullName evidence="4">Glutathione peroxidase</fullName>
    </submittedName>
</protein>
<accession>A0A429MQQ2</accession>
<dbReference type="InterPro" id="IPR029759">
    <property type="entry name" value="GPX_AS"/>
</dbReference>
<evidence type="ECO:0000313" key="5">
    <source>
        <dbReference type="Proteomes" id="UP000280073"/>
    </source>
</evidence>
<gene>
    <name evidence="4" type="ORF">EA686_10670</name>
</gene>
<sequence length="48" mass="5370">MSNIYQFEAELLEGDIKQFADYKGKVLLIVNTASKCGFTPQFAGLEKL</sequence>
<dbReference type="PROSITE" id="PS00460">
    <property type="entry name" value="GLUTATHIONE_PEROXID_1"/>
    <property type="match status" value="1"/>
</dbReference>
<organism evidence="4 5">
    <name type="scientific">Acinetobacter baumannii</name>
    <dbReference type="NCBI Taxonomy" id="470"/>
    <lineage>
        <taxon>Bacteria</taxon>
        <taxon>Pseudomonadati</taxon>
        <taxon>Pseudomonadota</taxon>
        <taxon>Gammaproteobacteria</taxon>
        <taxon>Moraxellales</taxon>
        <taxon>Moraxellaceae</taxon>
        <taxon>Acinetobacter</taxon>
        <taxon>Acinetobacter calcoaceticus/baumannii complex</taxon>
    </lineage>
</organism>
<evidence type="ECO:0000256" key="3">
    <source>
        <dbReference type="ARBA" id="ARBA00023002"/>
    </source>
</evidence>
<dbReference type="AlphaFoldDB" id="A0A429MQQ2"/>
<comment type="caution">
    <text evidence="4">The sequence shown here is derived from an EMBL/GenBank/DDBJ whole genome shotgun (WGS) entry which is preliminary data.</text>
</comment>
<proteinExistence type="inferred from homology"/>
<dbReference type="InterPro" id="IPR036249">
    <property type="entry name" value="Thioredoxin-like_sf"/>
</dbReference>
<dbReference type="Pfam" id="PF00255">
    <property type="entry name" value="GSHPx"/>
    <property type="match status" value="1"/>
</dbReference>
<feature type="non-terminal residue" evidence="4">
    <location>
        <position position="48"/>
    </location>
</feature>
<dbReference type="Gene3D" id="3.40.30.10">
    <property type="entry name" value="Glutaredoxin"/>
    <property type="match status" value="1"/>
</dbReference>
<evidence type="ECO:0000256" key="1">
    <source>
        <dbReference type="ARBA" id="ARBA00006926"/>
    </source>
</evidence>
<name>A0A429MQQ2_ACIBA</name>
<comment type="similarity">
    <text evidence="1">Belongs to the glutathione peroxidase family.</text>
</comment>
<dbReference type="EMBL" id="RFDI01000503">
    <property type="protein sequence ID" value="RSR57175.1"/>
    <property type="molecule type" value="Genomic_DNA"/>
</dbReference>
<dbReference type="SUPFAM" id="SSF52833">
    <property type="entry name" value="Thioredoxin-like"/>
    <property type="match status" value="1"/>
</dbReference>
<keyword evidence="2 4" id="KW-0575">Peroxidase</keyword>
<dbReference type="InterPro" id="IPR000889">
    <property type="entry name" value="Glutathione_peroxidase"/>
</dbReference>
<evidence type="ECO:0000256" key="2">
    <source>
        <dbReference type="ARBA" id="ARBA00022559"/>
    </source>
</evidence>
<dbReference type="Proteomes" id="UP000280073">
    <property type="component" value="Unassembled WGS sequence"/>
</dbReference>
<dbReference type="PROSITE" id="PS51355">
    <property type="entry name" value="GLUTATHIONE_PEROXID_3"/>
    <property type="match status" value="1"/>
</dbReference>